<evidence type="ECO:0000256" key="4">
    <source>
        <dbReference type="ARBA" id="ARBA00023242"/>
    </source>
</evidence>
<keyword evidence="8" id="KW-1185">Reference proteome</keyword>
<sequence length="323" mass="36320">MDPVKINDGKGHLVEMLVDKPCFLEPICAEDINEDTRVYPRVGDEYQVEIANLATEEEQMELRSSPAVDSRMFGFEYPVAVGLTIPVSWTQNTNTRMEEEKANPNDYVPVPGMPMYSWTDEEAQTFLLSRYIFGKNLTMGEVLSYYYGEVFRSDGYNRWVACRKVTSRRCIGSPIFSGPRQQELLSRFLAAVAREARDALLEVFKKFNEGTSDFEQFILCLRSTVGAQVLVEAVGIGKGKYDLTGFPLDPSRKHGMSARTEQNGGDANFPSIVADEWRMSNPRSHETICVENWMNVCKGLLHGQAIGELNYPSNLYTDGLATG</sequence>
<accession>A0A0Q3EIW1</accession>
<reference evidence="6 7" key="1">
    <citation type="journal article" date="2010" name="Nature">
        <title>Genome sequencing and analysis of the model grass Brachypodium distachyon.</title>
        <authorList>
            <consortium name="International Brachypodium Initiative"/>
        </authorList>
    </citation>
    <scope>NUCLEOTIDE SEQUENCE [LARGE SCALE GENOMIC DNA]</scope>
    <source>
        <strain evidence="6 7">Bd21</strain>
    </source>
</reference>
<gene>
    <name evidence="6" type="ORF">BRADI_4g12816v3</name>
</gene>
<dbReference type="InParanoid" id="A0A0Q3EIW1"/>
<keyword evidence="2" id="KW-0805">Transcription regulation</keyword>
<dbReference type="Proteomes" id="UP000008810">
    <property type="component" value="Chromosome 4"/>
</dbReference>
<dbReference type="PANTHER" id="PTHR13859">
    <property type="entry name" value="ATROPHIN-RELATED"/>
    <property type="match status" value="1"/>
</dbReference>
<dbReference type="InterPro" id="IPR057712">
    <property type="entry name" value="DUF7952"/>
</dbReference>
<comment type="subcellular location">
    <subcellularLocation>
        <location evidence="1">Nucleus</location>
    </subcellularLocation>
</comment>
<dbReference type="STRING" id="15368.A0A0Q3EIW1"/>
<dbReference type="EnsemblPlants" id="KQJ87663">
    <property type="protein sequence ID" value="KQJ87663"/>
    <property type="gene ID" value="BRADI_4g12816v3"/>
</dbReference>
<reference evidence="6" key="2">
    <citation type="submission" date="2017-06" db="EMBL/GenBank/DDBJ databases">
        <title>WGS assembly of Brachypodium distachyon.</title>
        <authorList>
            <consortium name="The International Brachypodium Initiative"/>
            <person name="Lucas S."/>
            <person name="Harmon-Smith M."/>
            <person name="Lail K."/>
            <person name="Tice H."/>
            <person name="Grimwood J."/>
            <person name="Bruce D."/>
            <person name="Barry K."/>
            <person name="Shu S."/>
            <person name="Lindquist E."/>
            <person name="Wang M."/>
            <person name="Pitluck S."/>
            <person name="Vogel J.P."/>
            <person name="Garvin D.F."/>
            <person name="Mockler T.C."/>
            <person name="Schmutz J."/>
            <person name="Rokhsar D."/>
            <person name="Bevan M.W."/>
        </authorList>
    </citation>
    <scope>NUCLEOTIDE SEQUENCE</scope>
    <source>
        <strain evidence="6">Bd21</strain>
    </source>
</reference>
<keyword evidence="3" id="KW-0804">Transcription</keyword>
<dbReference type="PANTHER" id="PTHR13859:SF11">
    <property type="entry name" value="GRUNGE, ISOFORM J"/>
    <property type="match status" value="1"/>
</dbReference>
<evidence type="ECO:0000259" key="5">
    <source>
        <dbReference type="Pfam" id="PF25826"/>
    </source>
</evidence>
<evidence type="ECO:0000313" key="7">
    <source>
        <dbReference type="EnsemblPlants" id="KQJ87663"/>
    </source>
</evidence>
<name>A0A0Q3EIW1_BRADI</name>
<keyword evidence="4" id="KW-0539">Nucleus</keyword>
<evidence type="ECO:0000256" key="3">
    <source>
        <dbReference type="ARBA" id="ARBA00023163"/>
    </source>
</evidence>
<organism evidence="6">
    <name type="scientific">Brachypodium distachyon</name>
    <name type="common">Purple false brome</name>
    <name type="synonym">Trachynia distachya</name>
    <dbReference type="NCBI Taxonomy" id="15368"/>
    <lineage>
        <taxon>Eukaryota</taxon>
        <taxon>Viridiplantae</taxon>
        <taxon>Streptophyta</taxon>
        <taxon>Embryophyta</taxon>
        <taxon>Tracheophyta</taxon>
        <taxon>Spermatophyta</taxon>
        <taxon>Magnoliopsida</taxon>
        <taxon>Liliopsida</taxon>
        <taxon>Poales</taxon>
        <taxon>Poaceae</taxon>
        <taxon>BOP clade</taxon>
        <taxon>Pooideae</taxon>
        <taxon>Stipodae</taxon>
        <taxon>Brachypodieae</taxon>
        <taxon>Brachypodium</taxon>
    </lineage>
</organism>
<dbReference type="Pfam" id="PF25826">
    <property type="entry name" value="DUF7952"/>
    <property type="match status" value="1"/>
</dbReference>
<evidence type="ECO:0000313" key="6">
    <source>
        <dbReference type="EMBL" id="KQJ87663.1"/>
    </source>
</evidence>
<protein>
    <recommendedName>
        <fullName evidence="5">DUF7952 domain-containing protein</fullName>
    </recommendedName>
</protein>
<dbReference type="EMBL" id="CM000883">
    <property type="protein sequence ID" value="KQJ87663.1"/>
    <property type="molecule type" value="Genomic_DNA"/>
</dbReference>
<proteinExistence type="predicted"/>
<evidence type="ECO:0000256" key="2">
    <source>
        <dbReference type="ARBA" id="ARBA00023015"/>
    </source>
</evidence>
<feature type="domain" description="DUF7952" evidence="5">
    <location>
        <begin position="118"/>
        <end position="237"/>
    </location>
</feature>
<evidence type="ECO:0000256" key="1">
    <source>
        <dbReference type="ARBA" id="ARBA00004123"/>
    </source>
</evidence>
<evidence type="ECO:0000313" key="8">
    <source>
        <dbReference type="Proteomes" id="UP000008810"/>
    </source>
</evidence>
<dbReference type="OrthoDB" id="1634742at2759"/>
<dbReference type="GO" id="GO:0005634">
    <property type="term" value="C:nucleus"/>
    <property type="evidence" value="ECO:0007669"/>
    <property type="project" value="UniProtKB-SubCell"/>
</dbReference>
<reference evidence="7" key="3">
    <citation type="submission" date="2018-08" db="UniProtKB">
        <authorList>
            <consortium name="EnsemblPlants"/>
        </authorList>
    </citation>
    <scope>IDENTIFICATION</scope>
    <source>
        <strain evidence="7">cv. Bd21</strain>
    </source>
</reference>
<dbReference type="Gramene" id="KQJ87663">
    <property type="protein sequence ID" value="KQJ87663"/>
    <property type="gene ID" value="BRADI_4g12816v3"/>
</dbReference>
<dbReference type="AlphaFoldDB" id="A0A0Q3EIW1"/>